<dbReference type="EMBL" id="JAAGMA010000085">
    <property type="protein sequence ID" value="NEB07879.1"/>
    <property type="molecule type" value="Genomic_DNA"/>
</dbReference>
<feature type="domain" description="AMP-dependent synthetase/ligase" evidence="1">
    <location>
        <begin position="9"/>
        <end position="123"/>
    </location>
</feature>
<evidence type="ECO:0000259" key="1">
    <source>
        <dbReference type="Pfam" id="PF00501"/>
    </source>
</evidence>
<dbReference type="Pfam" id="PF00501">
    <property type="entry name" value="AMP-binding"/>
    <property type="match status" value="1"/>
</dbReference>
<name>A0A7K3PF10_9ACTN</name>
<dbReference type="PANTHER" id="PTHR43767:SF12">
    <property type="entry name" value="AMP-DEPENDENT SYNTHETASE AND LIGASE"/>
    <property type="match status" value="1"/>
</dbReference>
<comment type="caution">
    <text evidence="2">The sequence shown here is derived from an EMBL/GenBank/DDBJ whole genome shotgun (WGS) entry which is preliminary data.</text>
</comment>
<dbReference type="PANTHER" id="PTHR43767">
    <property type="entry name" value="LONG-CHAIN-FATTY-ACID--COA LIGASE"/>
    <property type="match status" value="1"/>
</dbReference>
<accession>A0A7K3PF10</accession>
<dbReference type="RefSeq" id="WP_164243835.1">
    <property type="nucleotide sequence ID" value="NZ_JAAGMA010000085.1"/>
</dbReference>
<dbReference type="InterPro" id="IPR000873">
    <property type="entry name" value="AMP-dep_synth/lig_dom"/>
</dbReference>
<evidence type="ECO:0000313" key="3">
    <source>
        <dbReference type="Proteomes" id="UP000470446"/>
    </source>
</evidence>
<dbReference type="Gene3D" id="3.40.50.980">
    <property type="match status" value="1"/>
</dbReference>
<sequence>MSNLASVLTDAAKRYPQRPALCVEGTVLTVLELDELSAHVAGGLLAHGVRPGDRVEVRLPGLLVFPVLYFGALRAGAVVVTTVAPTSRPSAARPRGAARGARLMFAPPEALLVADEGASDTTVVRVGPDFLTQLRFWPQHSGVVHRDDDHVAILVDTGGQGHPTQHHVLTHGAARTDAAAAAHAGATTDSARDVSQSVPHFCAPRELPAPDTVARAVVSLFMPPRHPVCGLAPSLSRPS</sequence>
<reference evidence="2 3" key="1">
    <citation type="submission" date="2020-01" db="EMBL/GenBank/DDBJ databases">
        <title>Insect and environment-associated Actinomycetes.</title>
        <authorList>
            <person name="Currrie C."/>
            <person name="Chevrette M."/>
            <person name="Carlson C."/>
            <person name="Stubbendieck R."/>
            <person name="Wendt-Pienkowski E."/>
        </authorList>
    </citation>
    <scope>NUCLEOTIDE SEQUENCE [LARGE SCALE GENOMIC DNA]</scope>
    <source>
        <strain evidence="2 3">SID14163</strain>
    </source>
</reference>
<dbReference type="AlphaFoldDB" id="A0A7K3PF10"/>
<dbReference type="InterPro" id="IPR050237">
    <property type="entry name" value="ATP-dep_AMP-bd_enzyme"/>
</dbReference>
<dbReference type="SUPFAM" id="SSF56801">
    <property type="entry name" value="Acetyl-CoA synthetase-like"/>
    <property type="match status" value="1"/>
</dbReference>
<keyword evidence="2" id="KW-0436">Ligase</keyword>
<dbReference type="Proteomes" id="UP000470446">
    <property type="component" value="Unassembled WGS sequence"/>
</dbReference>
<dbReference type="GO" id="GO:0016874">
    <property type="term" value="F:ligase activity"/>
    <property type="evidence" value="ECO:0007669"/>
    <property type="project" value="UniProtKB-KW"/>
</dbReference>
<evidence type="ECO:0000313" key="2">
    <source>
        <dbReference type="EMBL" id="NEB07879.1"/>
    </source>
</evidence>
<proteinExistence type="predicted"/>
<protein>
    <submittedName>
        <fullName evidence="2">Long-chain fatty acid--CoA ligase</fullName>
    </submittedName>
</protein>
<organism evidence="2 3">
    <name type="scientific">Streptomyces coelicoflavus</name>
    <dbReference type="NCBI Taxonomy" id="285562"/>
    <lineage>
        <taxon>Bacteria</taxon>
        <taxon>Bacillati</taxon>
        <taxon>Actinomycetota</taxon>
        <taxon>Actinomycetes</taxon>
        <taxon>Kitasatosporales</taxon>
        <taxon>Streptomycetaceae</taxon>
        <taxon>Streptomyces</taxon>
    </lineage>
</organism>
<gene>
    <name evidence="2" type="ORF">G3I32_03145</name>
</gene>